<feature type="compositionally biased region" description="Basic and acidic residues" evidence="7">
    <location>
        <begin position="381"/>
        <end position="391"/>
    </location>
</feature>
<feature type="compositionally biased region" description="Basic and acidic residues" evidence="7">
    <location>
        <begin position="8"/>
        <end position="24"/>
    </location>
</feature>
<feature type="compositionally biased region" description="Basic and acidic residues" evidence="7">
    <location>
        <begin position="359"/>
        <end position="373"/>
    </location>
</feature>
<keyword evidence="9" id="KW-1185">Reference proteome</keyword>
<gene>
    <name evidence="8" type="ORF">PR048_010172</name>
</gene>
<keyword evidence="6" id="KW-0675">Receptor</keyword>
<protein>
    <recommendedName>
        <fullName evidence="6">Gustatory receptor</fullName>
    </recommendedName>
</protein>
<comment type="function">
    <text evidence="6">Gustatory receptor which mediates acceptance or avoidance behavior, depending on its substrates.</text>
</comment>
<evidence type="ECO:0000313" key="9">
    <source>
        <dbReference type="Proteomes" id="UP001159363"/>
    </source>
</evidence>
<dbReference type="EMBL" id="JARBHB010000003">
    <property type="protein sequence ID" value="KAJ8890663.1"/>
    <property type="molecule type" value="Genomic_DNA"/>
</dbReference>
<evidence type="ECO:0000256" key="5">
    <source>
        <dbReference type="ARBA" id="ARBA00023136"/>
    </source>
</evidence>
<feature type="transmembrane region" description="Helical" evidence="6">
    <location>
        <begin position="102"/>
        <end position="125"/>
    </location>
</feature>
<comment type="similarity">
    <text evidence="6">Belongs to the insect chemoreceptor superfamily. Gustatory receptor (GR) family.</text>
</comment>
<evidence type="ECO:0000256" key="2">
    <source>
        <dbReference type="ARBA" id="ARBA00022475"/>
    </source>
</evidence>
<dbReference type="InterPro" id="IPR013604">
    <property type="entry name" value="7TM_chemorcpt"/>
</dbReference>
<reference evidence="8 9" key="1">
    <citation type="submission" date="2023-02" db="EMBL/GenBank/DDBJ databases">
        <title>LHISI_Scaffold_Assembly.</title>
        <authorList>
            <person name="Stuart O.P."/>
            <person name="Cleave R."/>
            <person name="Magrath M.J.L."/>
            <person name="Mikheyev A.S."/>
        </authorList>
    </citation>
    <scope>NUCLEOTIDE SEQUENCE [LARGE SCALE GENOMIC DNA]</scope>
    <source>
        <strain evidence="8">Daus_M_001</strain>
        <tissue evidence="8">Leg muscle</tissue>
    </source>
</reference>
<evidence type="ECO:0000256" key="7">
    <source>
        <dbReference type="SAM" id="MobiDB-lite"/>
    </source>
</evidence>
<evidence type="ECO:0000256" key="4">
    <source>
        <dbReference type="ARBA" id="ARBA00022989"/>
    </source>
</evidence>
<keyword evidence="6" id="KW-0807">Transducer</keyword>
<keyword evidence="2 6" id="KW-1003">Cell membrane</keyword>
<keyword evidence="4 6" id="KW-1133">Transmembrane helix</keyword>
<evidence type="ECO:0000256" key="3">
    <source>
        <dbReference type="ARBA" id="ARBA00022692"/>
    </source>
</evidence>
<feature type="transmembrane region" description="Helical" evidence="6">
    <location>
        <begin position="221"/>
        <end position="241"/>
    </location>
</feature>
<keyword evidence="5 6" id="KW-0472">Membrane</keyword>
<evidence type="ECO:0000313" key="8">
    <source>
        <dbReference type="EMBL" id="KAJ8890663.1"/>
    </source>
</evidence>
<dbReference type="Pfam" id="PF08395">
    <property type="entry name" value="7tm_7"/>
    <property type="match status" value="1"/>
</dbReference>
<evidence type="ECO:0000256" key="1">
    <source>
        <dbReference type="ARBA" id="ARBA00004651"/>
    </source>
</evidence>
<proteinExistence type="inferred from homology"/>
<feature type="region of interest" description="Disordered" evidence="7">
    <location>
        <begin position="1"/>
        <end position="27"/>
    </location>
</feature>
<name>A0ABQ9I3X2_9NEOP</name>
<comment type="caution">
    <text evidence="6">Lacks conserved residue(s) required for the propagation of feature annotation.</text>
</comment>
<keyword evidence="3 6" id="KW-0812">Transmembrane</keyword>
<feature type="transmembrane region" description="Helical" evidence="6">
    <location>
        <begin position="261"/>
        <end position="279"/>
    </location>
</feature>
<feature type="region of interest" description="Disordered" evidence="7">
    <location>
        <begin position="359"/>
        <end position="397"/>
    </location>
</feature>
<dbReference type="Proteomes" id="UP001159363">
    <property type="component" value="Chromosome 3"/>
</dbReference>
<comment type="caution">
    <text evidence="8">The sequence shown here is derived from an EMBL/GenBank/DDBJ whole genome shotgun (WGS) entry which is preliminary data.</text>
</comment>
<evidence type="ECO:0000256" key="6">
    <source>
        <dbReference type="RuleBase" id="RU363108"/>
    </source>
</evidence>
<sequence>MRVIEGSMEQRKNEGTGEMRDPRENTPTCIGDRTRLALMGGKQGNHSATVAPPPSMADHKLFDNPHAFDKLTKRMQLIVGATGIYAIGVFSFDMWVGGDRIGLDRTICMCSYFIHLINLIICLNYSNWALQIMKRLEILNVKLHQVSCKSHEMSNTGNDRLTRGQRYKPTVDRSLQSSMSPVGDPVVLHSSVFRGEEIDIFYLRVLFEKVSKCIFLMNDAYGLQMLLTIMTNCFCCLGHILNALYFKTIDPHHPANVVCVSFLWTVLYLSQSACIVLSCRDANMEVNRTLEIIQEIILERREDEGVTEQLSLFHDQVSSRDFTFSAGGILKIDCSLFGYTIMSVASNLLMRMSEMSMEQHRNVRAEKTGDPRENPPTSGIFRHDTPMRKSGSDPAED</sequence>
<feature type="transmembrane region" description="Helical" evidence="6">
    <location>
        <begin position="77"/>
        <end position="96"/>
    </location>
</feature>
<accession>A0ABQ9I3X2</accession>
<comment type="subcellular location">
    <subcellularLocation>
        <location evidence="1 6">Cell membrane</location>
        <topology evidence="1 6">Multi-pass membrane protein</topology>
    </subcellularLocation>
</comment>
<organism evidence="8 9">
    <name type="scientific">Dryococelus australis</name>
    <dbReference type="NCBI Taxonomy" id="614101"/>
    <lineage>
        <taxon>Eukaryota</taxon>
        <taxon>Metazoa</taxon>
        <taxon>Ecdysozoa</taxon>
        <taxon>Arthropoda</taxon>
        <taxon>Hexapoda</taxon>
        <taxon>Insecta</taxon>
        <taxon>Pterygota</taxon>
        <taxon>Neoptera</taxon>
        <taxon>Polyneoptera</taxon>
        <taxon>Phasmatodea</taxon>
        <taxon>Verophasmatodea</taxon>
        <taxon>Anareolatae</taxon>
        <taxon>Phasmatidae</taxon>
        <taxon>Eurycanthinae</taxon>
        <taxon>Dryococelus</taxon>
    </lineage>
</organism>